<comment type="caution">
    <text evidence="3">The sequence shown here is derived from an EMBL/GenBank/DDBJ whole genome shotgun (WGS) entry which is preliminary data.</text>
</comment>
<gene>
    <name evidence="3" type="ORF">GV64_01765</name>
</gene>
<organism evidence="3 4">
    <name type="scientific">Endozoicomonas elysicola</name>
    <dbReference type="NCBI Taxonomy" id="305900"/>
    <lineage>
        <taxon>Bacteria</taxon>
        <taxon>Pseudomonadati</taxon>
        <taxon>Pseudomonadota</taxon>
        <taxon>Gammaproteobacteria</taxon>
        <taxon>Oceanospirillales</taxon>
        <taxon>Endozoicomonadaceae</taxon>
        <taxon>Endozoicomonas</taxon>
    </lineage>
</organism>
<dbReference type="InterPro" id="IPR052196">
    <property type="entry name" value="Bact_Kbp"/>
</dbReference>
<protein>
    <recommendedName>
        <fullName evidence="2">LysM domain-containing protein</fullName>
    </recommendedName>
</protein>
<evidence type="ECO:0000313" key="3">
    <source>
        <dbReference type="EMBL" id="KEI69635.1"/>
    </source>
</evidence>
<dbReference type="eggNOG" id="COG1652">
    <property type="taxonomic scope" value="Bacteria"/>
</dbReference>
<dbReference type="RefSeq" id="WP_020582236.1">
    <property type="nucleotide sequence ID" value="NZ_JOJP01000001.1"/>
</dbReference>
<dbReference type="PROSITE" id="PS51782">
    <property type="entry name" value="LYSM"/>
    <property type="match status" value="1"/>
</dbReference>
<feature type="signal peptide" evidence="1">
    <location>
        <begin position="1"/>
        <end position="19"/>
    </location>
</feature>
<dbReference type="STRING" id="305900.GV64_01765"/>
<dbReference type="CDD" id="cd00118">
    <property type="entry name" value="LysM"/>
    <property type="match status" value="1"/>
</dbReference>
<evidence type="ECO:0000259" key="2">
    <source>
        <dbReference type="PROSITE" id="PS51782"/>
    </source>
</evidence>
<feature type="chain" id="PRO_5001758750" description="LysM domain-containing protein" evidence="1">
    <location>
        <begin position="20"/>
        <end position="345"/>
    </location>
</feature>
<dbReference type="Pfam" id="PF01476">
    <property type="entry name" value="LysM"/>
    <property type="match status" value="1"/>
</dbReference>
<keyword evidence="1" id="KW-0732">Signal</keyword>
<dbReference type="PANTHER" id="PTHR34700">
    <property type="entry name" value="POTASSIUM BINDING PROTEIN KBP"/>
    <property type="match status" value="1"/>
</dbReference>
<dbReference type="SUPFAM" id="SSF54106">
    <property type="entry name" value="LysM domain"/>
    <property type="match status" value="1"/>
</dbReference>
<dbReference type="Gene3D" id="3.10.350.10">
    <property type="entry name" value="LysM domain"/>
    <property type="match status" value="1"/>
</dbReference>
<dbReference type="InterPro" id="IPR018392">
    <property type="entry name" value="LysM"/>
</dbReference>
<sequence length="345" mass="38094">MRRFALAGILLCMSTLGLAYDSPIKSDSPSRYTVEKGDTLWDISTTFLDSPWLWPEIWHANPQIKNPHLIYPGDIVSLVYINGQPRLTISSRGDTGRTIKLSPKIRVMPGESAIPAIPLSAVHSYLKGGHVFSSEEQLNNAPYVFAAKDGKLASATGDKVYARGNFTGQNIRFDIVRRGEQIVDPETDELLGLIGIDVGAINLSRVREDVASMIIQESKMELKPGDRLVKQDASGLVTTFFPRAPDAPLEGIVTANLNNAKKISKFDTVVINKGERESLRQGDVLAVYRQAEKAFDPFTNEEVSLPSERVGLVMVYRPFEKMSYGIVLSAKEDIEVGYILKSPQP</sequence>
<dbReference type="Proteomes" id="UP000027997">
    <property type="component" value="Unassembled WGS sequence"/>
</dbReference>
<reference evidence="3 4" key="1">
    <citation type="submission" date="2014-06" db="EMBL/GenBank/DDBJ databases">
        <title>Whole Genome Sequences of Three Symbiotic Endozoicomonas Bacteria.</title>
        <authorList>
            <person name="Neave M.J."/>
            <person name="Apprill A."/>
            <person name="Voolstra C.R."/>
        </authorList>
    </citation>
    <scope>NUCLEOTIDE SEQUENCE [LARGE SCALE GENOMIC DNA]</scope>
    <source>
        <strain evidence="3 4">DSM 22380</strain>
    </source>
</reference>
<dbReference type="InterPro" id="IPR036779">
    <property type="entry name" value="LysM_dom_sf"/>
</dbReference>
<proteinExistence type="predicted"/>
<evidence type="ECO:0000313" key="4">
    <source>
        <dbReference type="Proteomes" id="UP000027997"/>
    </source>
</evidence>
<name>A0A081K659_9GAMM</name>
<dbReference type="AlphaFoldDB" id="A0A081K659"/>
<keyword evidence="4" id="KW-1185">Reference proteome</keyword>
<dbReference type="SMART" id="SM00257">
    <property type="entry name" value="LysM"/>
    <property type="match status" value="1"/>
</dbReference>
<dbReference type="EMBL" id="JOJP01000001">
    <property type="protein sequence ID" value="KEI69635.1"/>
    <property type="molecule type" value="Genomic_DNA"/>
</dbReference>
<accession>A0A081K659</accession>
<dbReference type="PANTHER" id="PTHR34700:SF4">
    <property type="entry name" value="PHAGE-LIKE ELEMENT PBSX PROTEIN XKDP"/>
    <property type="match status" value="1"/>
</dbReference>
<feature type="domain" description="LysM" evidence="2">
    <location>
        <begin position="30"/>
        <end position="78"/>
    </location>
</feature>
<evidence type="ECO:0000256" key="1">
    <source>
        <dbReference type="SAM" id="SignalP"/>
    </source>
</evidence>